<feature type="transmembrane region" description="Helical" evidence="1">
    <location>
        <begin position="205"/>
        <end position="227"/>
    </location>
</feature>
<gene>
    <name evidence="2" type="ORF">LSUE1_G006707</name>
</gene>
<sequence length="269" mass="30971">MSSSTALLPKQGSTKKDDHPIFLRVCHSPWVGIGQKSLVGLRTLTSTYLLVSGGMIIDYEIKKNKHGWLTAFEFSNVAYAMLTLYQVMAATWTFMHLHYPHHRTAPRSMATRMQSFLSPPRQHESTKNRTWFSIFYTAATTFPHLATLIYWALLIPMHKTIIPGNEITGHGWFREFFVVNKFAIASFIAFVEVFIFSSIRRQTPVAAHIAGITFLAIVYQFYAYIGHEVTEKYAYFYLDHKKIGWQNTYGYIAAFVVAANFCMLFFQIF</sequence>
<feature type="transmembrane region" description="Helical" evidence="1">
    <location>
        <begin position="248"/>
        <end position="268"/>
    </location>
</feature>
<organism evidence="2 3">
    <name type="scientific">Lachnellula suecica</name>
    <dbReference type="NCBI Taxonomy" id="602035"/>
    <lineage>
        <taxon>Eukaryota</taxon>
        <taxon>Fungi</taxon>
        <taxon>Dikarya</taxon>
        <taxon>Ascomycota</taxon>
        <taxon>Pezizomycotina</taxon>
        <taxon>Leotiomycetes</taxon>
        <taxon>Helotiales</taxon>
        <taxon>Lachnaceae</taxon>
        <taxon>Lachnellula</taxon>
    </lineage>
</organism>
<feature type="transmembrane region" description="Helical" evidence="1">
    <location>
        <begin position="77"/>
        <end position="99"/>
    </location>
</feature>
<dbReference type="GO" id="GO:0016020">
    <property type="term" value="C:membrane"/>
    <property type="evidence" value="ECO:0007669"/>
    <property type="project" value="TreeGrafter"/>
</dbReference>
<evidence type="ECO:0000313" key="3">
    <source>
        <dbReference type="Proteomes" id="UP000469558"/>
    </source>
</evidence>
<accession>A0A8T9BW56</accession>
<comment type="caution">
    <text evidence="2">The sequence shown here is derived from an EMBL/GenBank/DDBJ whole genome shotgun (WGS) entry which is preliminary data.</text>
</comment>
<evidence type="ECO:0000313" key="2">
    <source>
        <dbReference type="EMBL" id="TVY65747.1"/>
    </source>
</evidence>
<keyword evidence="1" id="KW-0472">Membrane</keyword>
<protein>
    <submittedName>
        <fullName evidence="2">Uncharacterized protein</fullName>
    </submittedName>
</protein>
<reference evidence="2 3" key="1">
    <citation type="submission" date="2018-05" db="EMBL/GenBank/DDBJ databases">
        <title>Genome sequencing and assembly of the regulated plant pathogen Lachnellula willkommii and related sister species for the development of diagnostic species identification markers.</title>
        <authorList>
            <person name="Giroux E."/>
            <person name="Bilodeau G."/>
        </authorList>
    </citation>
    <scope>NUCLEOTIDE SEQUENCE [LARGE SCALE GENOMIC DNA]</scope>
    <source>
        <strain evidence="2 3">CBS 268.59</strain>
    </source>
</reference>
<dbReference type="PANTHER" id="PTHR12242:SF1">
    <property type="entry name" value="MYND-TYPE DOMAIN-CONTAINING PROTEIN"/>
    <property type="match status" value="1"/>
</dbReference>
<feature type="transmembrane region" description="Helical" evidence="1">
    <location>
        <begin position="39"/>
        <end position="57"/>
    </location>
</feature>
<keyword evidence="1" id="KW-0812">Transmembrane</keyword>
<dbReference type="AlphaFoldDB" id="A0A8T9BW56"/>
<dbReference type="EMBL" id="QGMK01001615">
    <property type="protein sequence ID" value="TVY65747.1"/>
    <property type="molecule type" value="Genomic_DNA"/>
</dbReference>
<dbReference type="PANTHER" id="PTHR12242">
    <property type="entry name" value="OS02G0130600 PROTEIN-RELATED"/>
    <property type="match status" value="1"/>
</dbReference>
<keyword evidence="3" id="KW-1185">Reference proteome</keyword>
<feature type="transmembrane region" description="Helical" evidence="1">
    <location>
        <begin position="134"/>
        <end position="155"/>
    </location>
</feature>
<evidence type="ECO:0000256" key="1">
    <source>
        <dbReference type="SAM" id="Phobius"/>
    </source>
</evidence>
<feature type="transmembrane region" description="Helical" evidence="1">
    <location>
        <begin position="176"/>
        <end position="199"/>
    </location>
</feature>
<keyword evidence="1" id="KW-1133">Transmembrane helix</keyword>
<proteinExistence type="predicted"/>
<dbReference type="Proteomes" id="UP000469558">
    <property type="component" value="Unassembled WGS sequence"/>
</dbReference>
<name>A0A8T9BW56_9HELO</name>
<dbReference type="OrthoDB" id="5293596at2759"/>